<evidence type="ECO:0000256" key="5">
    <source>
        <dbReference type="ARBA" id="ARBA00023136"/>
    </source>
</evidence>
<dbReference type="InterPro" id="IPR020846">
    <property type="entry name" value="MFS_dom"/>
</dbReference>
<dbReference type="VEuPathDB" id="FungiDB:ATEG_08944"/>
<reference evidence="6 7" key="1">
    <citation type="submission" date="2020-01" db="EMBL/GenBank/DDBJ databases">
        <title>Aspergillus terreus IFO 6365 whole genome shotgun sequence.</title>
        <authorList>
            <person name="Kanamasa S."/>
            <person name="Takahashi H."/>
        </authorList>
    </citation>
    <scope>NUCLEOTIDE SEQUENCE [LARGE SCALE GENOMIC DNA]</scope>
    <source>
        <strain evidence="6 7">IFO 6365</strain>
    </source>
</reference>
<organism evidence="6 7">
    <name type="scientific">Aspergillus terreus</name>
    <dbReference type="NCBI Taxonomy" id="33178"/>
    <lineage>
        <taxon>Eukaryota</taxon>
        <taxon>Fungi</taxon>
        <taxon>Dikarya</taxon>
        <taxon>Ascomycota</taxon>
        <taxon>Pezizomycotina</taxon>
        <taxon>Eurotiomycetes</taxon>
        <taxon>Eurotiomycetidae</taxon>
        <taxon>Eurotiales</taxon>
        <taxon>Aspergillaceae</taxon>
        <taxon>Aspergillus</taxon>
        <taxon>Aspergillus subgen. Circumdati</taxon>
    </lineage>
</organism>
<dbReference type="PANTHER" id="PTHR23502:SF51">
    <property type="entry name" value="QUINIDINE RESISTANCE PROTEIN 1-RELATED"/>
    <property type="match status" value="1"/>
</dbReference>
<keyword evidence="4" id="KW-1133">Transmembrane helix</keyword>
<dbReference type="GO" id="GO:0005886">
    <property type="term" value="C:plasma membrane"/>
    <property type="evidence" value="ECO:0007669"/>
    <property type="project" value="TreeGrafter"/>
</dbReference>
<dbReference type="InterPro" id="IPR036259">
    <property type="entry name" value="MFS_trans_sf"/>
</dbReference>
<dbReference type="Proteomes" id="UP000452235">
    <property type="component" value="Unassembled WGS sequence"/>
</dbReference>
<name>A0A5M3ZB15_ASPTE</name>
<evidence type="ECO:0000313" key="6">
    <source>
        <dbReference type="EMBL" id="GFF19679.1"/>
    </source>
</evidence>
<comment type="caution">
    <text evidence="6">The sequence shown here is derived from an EMBL/GenBank/DDBJ whole genome shotgun (WGS) entry which is preliminary data.</text>
</comment>
<sequence length="492" mass="53178">MSSETKDPEASLQRLESAPSRPAEQPVHSVFTKYQKRYIVFCASCAGFISFLPGQVYFPALNSLAHDLKVSNKLINLTVTCYLIFQGLSPMFLGDFADRFGRRPAYAVCFLLYMAASIGLALQSNYAVLFVLRCLQSAGIGPAMALSVGVISDIATAAERGSYMGMMTGGTVLGPSVGPIIGGLLTQYLGWRAIFWFLTIFGGTFVIQMLLFSPETARKIVGDGSISPQRWNQTVLSWYQTTKGKTQYTSQTSPARSKLGFPNPSKTLAVMFQKEAGIVIFSNAIFSLSYYVACACIPAAYQKLYGLNSLQVGLCYLPLGFGAMVACIGTGKMLDSNYRRLAKRLNLPVSNAHTRNFTGFPIEKARLLPVFPLMAVGGLAVIAFGWVLDFRVHLAVPTVMLFLLGATTTAANSIFSTLLVDLNPGAASAAAASRHFVRCLLGAGATAALEPMVSSMGYGWCFTLVALVTLAPVPFLWIAIRLGPRWRAQRPS</sequence>
<evidence type="ECO:0000313" key="7">
    <source>
        <dbReference type="Proteomes" id="UP000452235"/>
    </source>
</evidence>
<dbReference type="InterPro" id="IPR011701">
    <property type="entry name" value="MFS"/>
</dbReference>
<evidence type="ECO:0000256" key="1">
    <source>
        <dbReference type="ARBA" id="ARBA00004141"/>
    </source>
</evidence>
<dbReference type="PANTHER" id="PTHR23502">
    <property type="entry name" value="MAJOR FACILITATOR SUPERFAMILY"/>
    <property type="match status" value="1"/>
</dbReference>
<dbReference type="OrthoDB" id="440553at2759"/>
<protein>
    <submittedName>
        <fullName evidence="6">Putative MFS transporter</fullName>
    </submittedName>
</protein>
<comment type="subcellular location">
    <subcellularLocation>
        <location evidence="1">Membrane</location>
        <topology evidence="1">Multi-pass membrane protein</topology>
    </subcellularLocation>
</comment>
<dbReference type="EMBL" id="BLJY01000010">
    <property type="protein sequence ID" value="GFF19679.1"/>
    <property type="molecule type" value="Genomic_DNA"/>
</dbReference>
<dbReference type="FunFam" id="1.20.1720.10:FF:000009">
    <property type="entry name" value="MFS multidrug transporter"/>
    <property type="match status" value="1"/>
</dbReference>
<accession>A0A5M3ZB15</accession>
<evidence type="ECO:0000256" key="3">
    <source>
        <dbReference type="ARBA" id="ARBA00022692"/>
    </source>
</evidence>
<keyword evidence="7" id="KW-1185">Reference proteome</keyword>
<dbReference type="Gene3D" id="1.20.1250.20">
    <property type="entry name" value="MFS general substrate transporter like domains"/>
    <property type="match status" value="1"/>
</dbReference>
<dbReference type="GO" id="GO:0022857">
    <property type="term" value="F:transmembrane transporter activity"/>
    <property type="evidence" value="ECO:0007669"/>
    <property type="project" value="InterPro"/>
</dbReference>
<keyword evidence="2" id="KW-0813">Transport</keyword>
<dbReference type="SUPFAM" id="SSF103473">
    <property type="entry name" value="MFS general substrate transporter"/>
    <property type="match status" value="1"/>
</dbReference>
<evidence type="ECO:0000256" key="4">
    <source>
        <dbReference type="ARBA" id="ARBA00022989"/>
    </source>
</evidence>
<proteinExistence type="predicted"/>
<keyword evidence="5" id="KW-0472">Membrane</keyword>
<evidence type="ECO:0000256" key="2">
    <source>
        <dbReference type="ARBA" id="ARBA00022448"/>
    </source>
</evidence>
<dbReference type="PROSITE" id="PS50850">
    <property type="entry name" value="MFS"/>
    <property type="match status" value="1"/>
</dbReference>
<gene>
    <name evidence="6" type="ORF">ATEIFO6365_0010045900</name>
</gene>
<dbReference type="Pfam" id="PF07690">
    <property type="entry name" value="MFS_1"/>
    <property type="match status" value="1"/>
</dbReference>
<keyword evidence="3" id="KW-0812">Transmembrane</keyword>
<dbReference type="AlphaFoldDB" id="A0A5M3ZB15"/>